<keyword evidence="3" id="KW-1185">Reference proteome</keyword>
<dbReference type="Proteomes" id="UP000298663">
    <property type="component" value="Unassembled WGS sequence"/>
</dbReference>
<feature type="transmembrane region" description="Helical" evidence="1">
    <location>
        <begin position="88"/>
        <end position="108"/>
    </location>
</feature>
<sequence>MQIKKLLLFTLYFVSIILAALLFFWSGIYCQVTNCTLTWAKKDRQYGQVFPLITSLIIMFLSCGWLISNVCYIHNEYKHDYSCLEMPTAVGCSMLAGVCAVIELHYSIDYSELHWTDKWTFAAADSTALVAVHALVAFCLN</sequence>
<dbReference type="EMBL" id="AZBU02000001">
    <property type="protein sequence ID" value="TMS35816.1"/>
    <property type="molecule type" value="Genomic_DNA"/>
</dbReference>
<gene>
    <name evidence="2" type="ORF">L596_003131</name>
</gene>
<keyword evidence="1" id="KW-0472">Membrane</keyword>
<evidence type="ECO:0008006" key="4">
    <source>
        <dbReference type="Google" id="ProtNLM"/>
    </source>
</evidence>
<comment type="caution">
    <text evidence="2">The sequence shown here is derived from an EMBL/GenBank/DDBJ whole genome shotgun (WGS) entry which is preliminary data.</text>
</comment>
<reference evidence="2 3" key="1">
    <citation type="journal article" date="2015" name="Genome Biol.">
        <title>Comparative genomics of Steinernema reveals deeply conserved gene regulatory networks.</title>
        <authorList>
            <person name="Dillman A.R."/>
            <person name="Macchietto M."/>
            <person name="Porter C.F."/>
            <person name="Rogers A."/>
            <person name="Williams B."/>
            <person name="Antoshechkin I."/>
            <person name="Lee M.M."/>
            <person name="Goodwin Z."/>
            <person name="Lu X."/>
            <person name="Lewis E.E."/>
            <person name="Goodrich-Blair H."/>
            <person name="Stock S.P."/>
            <person name="Adams B.J."/>
            <person name="Sternberg P.W."/>
            <person name="Mortazavi A."/>
        </authorList>
    </citation>
    <scope>NUCLEOTIDE SEQUENCE [LARGE SCALE GENOMIC DNA]</scope>
    <source>
        <strain evidence="2 3">ALL</strain>
    </source>
</reference>
<feature type="transmembrane region" description="Helical" evidence="1">
    <location>
        <begin position="46"/>
        <end position="67"/>
    </location>
</feature>
<keyword evidence="1" id="KW-1133">Transmembrane helix</keyword>
<evidence type="ECO:0000256" key="1">
    <source>
        <dbReference type="SAM" id="Phobius"/>
    </source>
</evidence>
<reference evidence="2 3" key="2">
    <citation type="journal article" date="2019" name="G3 (Bethesda)">
        <title>Hybrid Assembly of the Genome of the Entomopathogenic Nematode Steinernema carpocapsae Identifies the X-Chromosome.</title>
        <authorList>
            <person name="Serra L."/>
            <person name="Macchietto M."/>
            <person name="Macias-Munoz A."/>
            <person name="McGill C.J."/>
            <person name="Rodriguez I.M."/>
            <person name="Rodriguez B."/>
            <person name="Murad R."/>
            <person name="Mortazavi A."/>
        </authorList>
    </citation>
    <scope>NUCLEOTIDE SEQUENCE [LARGE SCALE GENOMIC DNA]</scope>
    <source>
        <strain evidence="2 3">ALL</strain>
    </source>
</reference>
<evidence type="ECO:0000313" key="3">
    <source>
        <dbReference type="Proteomes" id="UP000298663"/>
    </source>
</evidence>
<organism evidence="2 3">
    <name type="scientific">Steinernema carpocapsae</name>
    <name type="common">Entomopathogenic nematode</name>
    <dbReference type="NCBI Taxonomy" id="34508"/>
    <lineage>
        <taxon>Eukaryota</taxon>
        <taxon>Metazoa</taxon>
        <taxon>Ecdysozoa</taxon>
        <taxon>Nematoda</taxon>
        <taxon>Chromadorea</taxon>
        <taxon>Rhabditida</taxon>
        <taxon>Tylenchina</taxon>
        <taxon>Panagrolaimomorpha</taxon>
        <taxon>Strongyloidoidea</taxon>
        <taxon>Steinernematidae</taxon>
        <taxon>Steinernema</taxon>
    </lineage>
</organism>
<feature type="transmembrane region" description="Helical" evidence="1">
    <location>
        <begin position="120"/>
        <end position="140"/>
    </location>
</feature>
<keyword evidence="1" id="KW-0812">Transmembrane</keyword>
<proteinExistence type="predicted"/>
<dbReference type="OrthoDB" id="5867767at2759"/>
<evidence type="ECO:0000313" key="2">
    <source>
        <dbReference type="EMBL" id="TMS35816.1"/>
    </source>
</evidence>
<accession>A0A4U8URL8</accession>
<protein>
    <recommendedName>
        <fullName evidence="4">MARVEL domain-containing protein</fullName>
    </recommendedName>
</protein>
<name>A0A4U8URL8_STECR</name>
<dbReference type="AlphaFoldDB" id="A0A4U8URL8"/>